<evidence type="ECO:0000256" key="9">
    <source>
        <dbReference type="ARBA" id="ARBA00023242"/>
    </source>
</evidence>
<dbReference type="SMART" id="SM00478">
    <property type="entry name" value="ENDO3c"/>
    <property type="match status" value="1"/>
</dbReference>
<accession>A0ABD1QYL9</accession>
<evidence type="ECO:0000256" key="1">
    <source>
        <dbReference type="ARBA" id="ARBA00001966"/>
    </source>
</evidence>
<dbReference type="Pfam" id="PF15628">
    <property type="entry name" value="RRM_DME"/>
    <property type="match status" value="1"/>
</dbReference>
<dbReference type="SMART" id="SM00525">
    <property type="entry name" value="FES"/>
    <property type="match status" value="1"/>
</dbReference>
<dbReference type="GO" id="GO:0005634">
    <property type="term" value="C:nucleus"/>
    <property type="evidence" value="ECO:0007669"/>
    <property type="project" value="UniProtKB-SubCell"/>
</dbReference>
<dbReference type="InterPro" id="IPR023170">
    <property type="entry name" value="HhH_base_excis_C"/>
</dbReference>
<dbReference type="CDD" id="cd00056">
    <property type="entry name" value="ENDO3c"/>
    <property type="match status" value="1"/>
</dbReference>
<dbReference type="InterPro" id="IPR028924">
    <property type="entry name" value="Perm-CXXC"/>
</dbReference>
<dbReference type="EMBL" id="JBFOLK010000010">
    <property type="protein sequence ID" value="KAL2481285.1"/>
    <property type="molecule type" value="Genomic_DNA"/>
</dbReference>
<name>A0ABD1QYL9_9LAMI</name>
<organism evidence="12 13">
    <name type="scientific">Abeliophyllum distichum</name>
    <dbReference type="NCBI Taxonomy" id="126358"/>
    <lineage>
        <taxon>Eukaryota</taxon>
        <taxon>Viridiplantae</taxon>
        <taxon>Streptophyta</taxon>
        <taxon>Embryophyta</taxon>
        <taxon>Tracheophyta</taxon>
        <taxon>Spermatophyta</taxon>
        <taxon>Magnoliopsida</taxon>
        <taxon>eudicotyledons</taxon>
        <taxon>Gunneridae</taxon>
        <taxon>Pentapetalae</taxon>
        <taxon>asterids</taxon>
        <taxon>lamiids</taxon>
        <taxon>Lamiales</taxon>
        <taxon>Oleaceae</taxon>
        <taxon>Forsythieae</taxon>
        <taxon>Abeliophyllum</taxon>
    </lineage>
</organism>
<keyword evidence="4" id="KW-0004">4Fe-4S</keyword>
<evidence type="ECO:0000256" key="8">
    <source>
        <dbReference type="ARBA" id="ARBA00023125"/>
    </source>
</evidence>
<feature type="compositionally biased region" description="Basic and acidic residues" evidence="10">
    <location>
        <begin position="1244"/>
        <end position="1254"/>
    </location>
</feature>
<dbReference type="SUPFAM" id="SSF48150">
    <property type="entry name" value="DNA-glycosylase"/>
    <property type="match status" value="1"/>
</dbReference>
<comment type="similarity">
    <text evidence="3">Belongs to the DNA glycosylase family. DEMETER subfamily.</text>
</comment>
<dbReference type="Proteomes" id="UP001604336">
    <property type="component" value="Unassembled WGS sequence"/>
</dbReference>
<keyword evidence="9" id="KW-0539">Nucleus</keyword>
<dbReference type="GO" id="GO:0019104">
    <property type="term" value="F:DNA N-glycosylase activity"/>
    <property type="evidence" value="ECO:0007669"/>
    <property type="project" value="UniProtKB-ARBA"/>
</dbReference>
<evidence type="ECO:0000256" key="2">
    <source>
        <dbReference type="ARBA" id="ARBA00004123"/>
    </source>
</evidence>
<keyword evidence="8" id="KW-0238">DNA-binding</keyword>
<feature type="compositionally biased region" description="Basic and acidic residues" evidence="10">
    <location>
        <begin position="311"/>
        <end position="321"/>
    </location>
</feature>
<comment type="subcellular location">
    <subcellularLocation>
        <location evidence="2">Nucleus</location>
    </subcellularLocation>
</comment>
<evidence type="ECO:0000256" key="4">
    <source>
        <dbReference type="ARBA" id="ARBA00022485"/>
    </source>
</evidence>
<evidence type="ECO:0000256" key="10">
    <source>
        <dbReference type="SAM" id="MobiDB-lite"/>
    </source>
</evidence>
<feature type="region of interest" description="Disordered" evidence="10">
    <location>
        <begin position="311"/>
        <end position="436"/>
    </location>
</feature>
<comment type="cofactor">
    <cofactor evidence="1">
        <name>[4Fe-4S] cluster</name>
        <dbReference type="ChEBI" id="CHEBI:49883"/>
    </cofactor>
</comment>
<gene>
    <name evidence="12" type="ORF">Adt_34251</name>
</gene>
<evidence type="ECO:0000256" key="7">
    <source>
        <dbReference type="ARBA" id="ARBA00023014"/>
    </source>
</evidence>
<feature type="compositionally biased region" description="Low complexity" evidence="10">
    <location>
        <begin position="661"/>
        <end position="671"/>
    </location>
</feature>
<dbReference type="GO" id="GO:0046872">
    <property type="term" value="F:metal ion binding"/>
    <property type="evidence" value="ECO:0007669"/>
    <property type="project" value="UniProtKB-KW"/>
</dbReference>
<evidence type="ECO:0000256" key="6">
    <source>
        <dbReference type="ARBA" id="ARBA00023004"/>
    </source>
</evidence>
<comment type="caution">
    <text evidence="12">The sequence shown here is derived from an EMBL/GenBank/DDBJ whole genome shotgun (WGS) entry which is preliminary data.</text>
</comment>
<sequence>MESRRGNLTTQLKDVEIGCSWIPATPAKPDSTPHNQICTDWQGTESIEANWLESERLTRGNVTQANQFEPGRLPGGIPQETRAQNVAACCDSASYFYLDGGFNTWQAREDAKSQVHGDDLCMYNNFPINAAEICRSKVSFGSLMALAHSAGAKAEVENASNQTDFIATSSSFTPNFQSPTECSQFTKSQEYSDLTNIISLLGGNFEDEFNGISDIPEDGSSCPSRLSFDLNSQPRITSSQFAPITLEKTTRADDRQKFTAPNLSVDELPREKNLQENTVIGFEVKGLHQKKEWHQLDVDQLCAAMSTQLKECDKPDKRGTEDTNLSKTPQQKPRKKKHRPKVMIEGQPKRTPKARAENPSSPQETTTGKREYIRRKGVSISCQANITDQNTKPPGSAETTPGKRKYMRKRKVNKPAPTPSEDTTSKTTEKKSVRHTRNSCKRSLKFNCEDQLRDERCKYSLSSYYDIKLQAQNFCGDDQSRSSIQCGQGIVATEKIEVCTAYDLARSINLPRPERCTPNHSPHTKTDQLSDKLIHADPSVCTRGKCQIVFSDVTCDKEENTIQMTMNSDGQLTPKSPNDSNCSSSAYLNLERRARGLKRQHVDATIEAEPCSRNVTGSCYNSSQAYSAISSQSAHSNDGTPEMHFPAIHKKKRTEKETKSETSSIESTLTASKNRMKHWRYPSKDSCSKLLTLQTNKGSTIAECNANNLLVNNPSINDTRNEVQSSECLLSLGPTEGTARVHNLASELEMHKLPASPCKGATTSSFIQIQGPDILNQPHTCMEALVADTRATMTTKKRSKRYLHVSSAVQNTRSHHEFIIKSNGPPLAITRTFVSPVDEIVEQFNQLDLNAVGKQVPARKHNALTAYHVNYQEQHALVQHQRSGAVIAFGSSFNQVRRKIPRPRVDLDDETGRVWKLLLEDINSEGIDGTDKEKAKWWKEERRVFRGRANSFIARMHLVQGDRRFSPWKGSVVDSVIGVFLTQNVSDHLSSSAFMSLAARFPLESTNNLTQSREEGTSFTIKEPKVSVLDPVDASKWDEEALKKPTWGEDSQVLQNFEYNEIREVTNDVKSSKNSFDGIIQKDNLCGQLSAFSKIGLDMFSEYAVNKSMSFVGHERDVDDTLSSQNSMISSQNSVDSLIARISEVTKSWSPSNSEAEPTALGKPSSFCGSTSFVKLLEMAGNVCVYNENMASSNNNQIEVNQIGEIKSQTQFQENNFKMQEVSNLPVFRRTLTDVTGSNSNIDNSRHSEHKEVDSNMNDPGYRSSKTVSRPKAKGGTNGKERQNQVDWDSLRKQTQPFSPKRERTSNTMDSVDWDAVRCSDVNEIAQTIKERGMNNKLAERIKDFLNRLVRDHGSIDLEWLKDVPPDKAKEYLLSVRGLGLKSVECVRLLTLHHLAFPVDTNVGRIAVRLGWVPLQPLPESLQLHLLELYPVLESIQKYLWPRLCKLDQRTLYELHYQMITFGKVFCTKSKPNCNACPMRGECRHFASAFASARLALPAPEEKSIVGVTEHKAADQNPVKISNLLQLPSPEAIQSEAQFGVHNSEAIIEVSATPGPIIEVLTTTEPIIEVPATPEPDQNQVLECDIEDSYSEDPDEIPTIQLNMKEFTQNLQEIMQKKTELQEGDMSKALVALTPEAASIPMPKLKNASRLRTEHQVYELPDSHPLLEGMDKREPDDSSPYLLAIWTPGETADSIRPPERQCSSPELGKLCMDETCFACNSTREVNSQTVRGTLLIPCRTAMRGSFPLNGTYFQVNEVFSDHESSLNPIDVPRNWLWNLPRRTVYFGTSIPTIFKGLSTEGIQYCFWRGILYVKPHFHLNRFHCTCVYAKTRDNY</sequence>
<dbReference type="InterPro" id="IPR028925">
    <property type="entry name" value="RRM_DME"/>
</dbReference>
<evidence type="ECO:0000259" key="11">
    <source>
        <dbReference type="SMART" id="SM00478"/>
    </source>
</evidence>
<protein>
    <submittedName>
        <fullName evidence="12">Protein ROS1</fullName>
    </submittedName>
</protein>
<dbReference type="InterPro" id="IPR003651">
    <property type="entry name" value="Endonuclease3_FeS-loop_motif"/>
</dbReference>
<keyword evidence="7" id="KW-0411">Iron-sulfur</keyword>
<evidence type="ECO:0000256" key="3">
    <source>
        <dbReference type="ARBA" id="ARBA00005646"/>
    </source>
</evidence>
<proteinExistence type="inferred from homology"/>
<keyword evidence="6" id="KW-0408">Iron</keyword>
<dbReference type="GO" id="GO:0051539">
    <property type="term" value="F:4 iron, 4 sulfur cluster binding"/>
    <property type="evidence" value="ECO:0007669"/>
    <property type="project" value="UniProtKB-KW"/>
</dbReference>
<dbReference type="PANTHER" id="PTHR46213:SF13">
    <property type="entry name" value="DEMETER-LIKE PROTEIN 2-RELATED"/>
    <property type="match status" value="1"/>
</dbReference>
<evidence type="ECO:0000313" key="13">
    <source>
        <dbReference type="Proteomes" id="UP001604336"/>
    </source>
</evidence>
<keyword evidence="13" id="KW-1185">Reference proteome</keyword>
<feature type="compositionally biased region" description="Basic residues" evidence="10">
    <location>
        <begin position="402"/>
        <end position="413"/>
    </location>
</feature>
<dbReference type="InterPro" id="IPR044811">
    <property type="entry name" value="DME/ROS1"/>
</dbReference>
<feature type="region of interest" description="Disordered" evidence="10">
    <location>
        <begin position="1235"/>
        <end position="1309"/>
    </location>
</feature>
<keyword evidence="5" id="KW-0479">Metal-binding</keyword>
<feature type="compositionally biased region" description="Polar residues" evidence="10">
    <location>
        <begin position="380"/>
        <end position="399"/>
    </location>
</feature>
<feature type="compositionally biased region" description="Basic residues" evidence="10">
    <location>
        <begin position="332"/>
        <end position="341"/>
    </location>
</feature>
<feature type="region of interest" description="Disordered" evidence="10">
    <location>
        <begin position="651"/>
        <end position="671"/>
    </location>
</feature>
<dbReference type="Gene3D" id="1.10.1670.10">
    <property type="entry name" value="Helix-hairpin-Helix base-excision DNA repair enzymes (C-terminal)"/>
    <property type="match status" value="1"/>
</dbReference>
<feature type="domain" description="HhH-GPD" evidence="11">
    <location>
        <begin position="1303"/>
        <end position="1465"/>
    </location>
</feature>
<dbReference type="GO" id="GO:0003677">
    <property type="term" value="F:DNA binding"/>
    <property type="evidence" value="ECO:0007669"/>
    <property type="project" value="UniProtKB-KW"/>
</dbReference>
<dbReference type="InterPro" id="IPR011257">
    <property type="entry name" value="DNA_glycosylase"/>
</dbReference>
<dbReference type="InterPro" id="IPR003265">
    <property type="entry name" value="HhH-GPD_domain"/>
</dbReference>
<feature type="compositionally biased region" description="Basic and acidic residues" evidence="10">
    <location>
        <begin position="1279"/>
        <end position="1292"/>
    </location>
</feature>
<evidence type="ECO:0000256" key="5">
    <source>
        <dbReference type="ARBA" id="ARBA00022723"/>
    </source>
</evidence>
<evidence type="ECO:0000313" key="12">
    <source>
        <dbReference type="EMBL" id="KAL2481285.1"/>
    </source>
</evidence>
<dbReference type="FunFam" id="1.10.1670.10:FF:000004">
    <property type="entry name" value="DNA glycosylase/AP lyase ROS1"/>
    <property type="match status" value="1"/>
</dbReference>
<dbReference type="Pfam" id="PF15629">
    <property type="entry name" value="Perm-CXXC"/>
    <property type="match status" value="1"/>
</dbReference>
<dbReference type="PANTHER" id="PTHR46213">
    <property type="entry name" value="TRANSCRIPTIONAL ACTIVATOR DEMETER"/>
    <property type="match status" value="1"/>
</dbReference>
<dbReference type="GO" id="GO:0003906">
    <property type="term" value="F:DNA-(apurinic or apyrimidinic site) endonuclease activity"/>
    <property type="evidence" value="ECO:0007669"/>
    <property type="project" value="UniProtKB-ARBA"/>
</dbReference>
<reference evidence="13" key="1">
    <citation type="submission" date="2024-07" db="EMBL/GenBank/DDBJ databases">
        <title>Two chromosome-level genome assemblies of Korean endemic species Abeliophyllum distichum and Forsythia ovata (Oleaceae).</title>
        <authorList>
            <person name="Jang H."/>
        </authorList>
    </citation>
    <scope>NUCLEOTIDE SEQUENCE [LARGE SCALE GENOMIC DNA]</scope>
</reference>